<proteinExistence type="inferred from homology"/>
<dbReference type="GO" id="GO:0006695">
    <property type="term" value="P:cholesterol biosynthetic process"/>
    <property type="evidence" value="ECO:0007669"/>
    <property type="project" value="InterPro"/>
</dbReference>
<dbReference type="InterPro" id="IPR029057">
    <property type="entry name" value="PRTase-like"/>
</dbReference>
<dbReference type="InterPro" id="IPR006094">
    <property type="entry name" value="Oxid_FAD_bind_N"/>
</dbReference>
<dbReference type="GO" id="GO:0016491">
    <property type="term" value="F:oxidoreductase activity"/>
    <property type="evidence" value="ECO:0007669"/>
    <property type="project" value="UniProtKB-KW"/>
</dbReference>
<name>A0A6A6UCR9_9PEZI</name>
<keyword evidence="7" id="KW-1185">Reference proteome</keyword>
<evidence type="ECO:0000259" key="5">
    <source>
        <dbReference type="PROSITE" id="PS51387"/>
    </source>
</evidence>
<evidence type="ECO:0000256" key="2">
    <source>
        <dbReference type="ARBA" id="ARBA00022630"/>
    </source>
</evidence>
<dbReference type="CDD" id="cd06223">
    <property type="entry name" value="PRTases_typeI"/>
    <property type="match status" value="1"/>
</dbReference>
<dbReference type="InterPro" id="IPR036318">
    <property type="entry name" value="FAD-bd_PCMH-like_sf"/>
</dbReference>
<dbReference type="InterPro" id="IPR027417">
    <property type="entry name" value="P-loop_NTPase"/>
</dbReference>
<dbReference type="InterPro" id="IPR005919">
    <property type="entry name" value="Pmev_kin_anim"/>
</dbReference>
<dbReference type="PROSITE" id="PS51387">
    <property type="entry name" value="FAD_PCMH"/>
    <property type="match status" value="1"/>
</dbReference>
<dbReference type="AlphaFoldDB" id="A0A6A6UCR9"/>
<dbReference type="InterPro" id="IPR016169">
    <property type="entry name" value="FAD-bd_PCMH_sub2"/>
</dbReference>
<gene>
    <name evidence="6" type="ORF">BT63DRAFT_260991</name>
</gene>
<dbReference type="GO" id="GO:0019287">
    <property type="term" value="P:isopentenyl diphosphate biosynthetic process, mevalonate pathway"/>
    <property type="evidence" value="ECO:0007669"/>
    <property type="project" value="UniProtKB-UniPathway"/>
</dbReference>
<dbReference type="GO" id="GO:0071949">
    <property type="term" value="F:FAD binding"/>
    <property type="evidence" value="ECO:0007669"/>
    <property type="project" value="InterPro"/>
</dbReference>
<dbReference type="Proteomes" id="UP000799302">
    <property type="component" value="Unassembled WGS sequence"/>
</dbReference>
<feature type="domain" description="FAD-binding PCMH-type" evidence="5">
    <location>
        <begin position="146"/>
        <end position="338"/>
    </location>
</feature>
<evidence type="ECO:0000256" key="1">
    <source>
        <dbReference type="ARBA" id="ARBA00005466"/>
    </source>
</evidence>
<accession>A0A6A6UCR9</accession>
<dbReference type="InterPro" id="IPR000836">
    <property type="entry name" value="PRTase_dom"/>
</dbReference>
<dbReference type="InterPro" id="IPR050416">
    <property type="entry name" value="FAD-linked_Oxidoreductase"/>
</dbReference>
<protein>
    <recommendedName>
        <fullName evidence="5">FAD-binding PCMH-type domain-containing protein</fullName>
    </recommendedName>
</protein>
<evidence type="ECO:0000313" key="7">
    <source>
        <dbReference type="Proteomes" id="UP000799302"/>
    </source>
</evidence>
<dbReference type="OrthoDB" id="363185at2759"/>
<dbReference type="GO" id="GO:0004631">
    <property type="term" value="F:phosphomevalonate kinase activity"/>
    <property type="evidence" value="ECO:0007669"/>
    <property type="project" value="InterPro"/>
</dbReference>
<dbReference type="Gene3D" id="3.30.465.10">
    <property type="match status" value="1"/>
</dbReference>
<sequence length="1003" mass="110441">MYGMKPKRKFIEQALEMLTEEPQQGMVVIFHREVDLQLEGLVCHRTASYPTGVVSVRDEDKVIDEFAPFVAGYILQNGDSGKAVRKIWREECRALGRHEDAPPNHLLFSDPNIMVAFNPHATKLSELTATVPLYDGKKSIKNPEARHCKPAAIVRPTEVQHVQQCVKWAIKHDTGLTIIGGGHSGHCLWPNVVAVDMSAFNQLHILDLAKDEVAILPDAKYLVVAGAGCTTGDIIRNTMQFGVTVPLGARPSVGAGLWLQGGIGHLYQSHGLACDAIVGAVMVSVDSGQVLHIGYVPREHRPPGSVRPENERDLLWAIKGAGTNFGIVVTVIFKTDAAATYAIRNWARPLEEYVGDDIDHFSQSATWVPQQCSMDGYLYMDAGKLHLGISLIEYSTTNLDFEESERYAGNMSISWKSKPNLKIADGLKMFESEMHMTSLHGGHASGKTSSFKRCLFLDNIGHHSQHDTSRLLAEAMRSSPTQLCYIHLLKGGVRPRNMGDIKNTTTAFGNRILWDFACIITGVWPREQDGTEIAQRTVRWVYKVAQTLLPASRGVYSADLGPDPRDVELAVKAFGPNRPRLIDLKDALDPHNVLAYACPFPKTSMRQRLIVLVTGESGVGKDYCANAWASDLIKSGFTARVASISDAIKRQYAKTTGSDLSRLLSDRGYKEQHRLALTEFFQKQVLKRPELPAENFLDVVSKYGEVDVLFITGMRDDAPVATFSHLIPESKVVDYRIKCNRATRRSRGVHVESDGRDKDIDKTESGLMLPKYLPTLIYINDETRNMGIYPPAKAFLYMFLHEKLQRLGRMVNSMSDFPRPGVEFRHVLGIAEAPGGLNLCASLLEDLFGSTGDWTKVDAIVSCEAGGFVFASTLASRLSDRAGDDKTVVLIREAGKIPPPAISVAKPASNISSRGIDSSNEKRIEIGRDVIPRGASVVVVDDVLATGRTLCAVLELLGKVGIDAEKISVMVVAEFPVHRGRELLRQRGFGKVNVQSLLVFGGE</sequence>
<dbReference type="PANTHER" id="PTHR42973:SF25">
    <property type="entry name" value="PHOSPHOMEVALONATE KINASE"/>
    <property type="match status" value="1"/>
</dbReference>
<dbReference type="Pfam" id="PF00156">
    <property type="entry name" value="Pribosyltran"/>
    <property type="match status" value="1"/>
</dbReference>
<evidence type="ECO:0000256" key="4">
    <source>
        <dbReference type="ARBA" id="ARBA00023002"/>
    </source>
</evidence>
<organism evidence="6 7">
    <name type="scientific">Microthyrium microscopicum</name>
    <dbReference type="NCBI Taxonomy" id="703497"/>
    <lineage>
        <taxon>Eukaryota</taxon>
        <taxon>Fungi</taxon>
        <taxon>Dikarya</taxon>
        <taxon>Ascomycota</taxon>
        <taxon>Pezizomycotina</taxon>
        <taxon>Dothideomycetes</taxon>
        <taxon>Dothideomycetes incertae sedis</taxon>
        <taxon>Microthyriales</taxon>
        <taxon>Microthyriaceae</taxon>
        <taxon>Microthyrium</taxon>
    </lineage>
</organism>
<dbReference type="GO" id="GO:0005737">
    <property type="term" value="C:cytoplasm"/>
    <property type="evidence" value="ECO:0007669"/>
    <property type="project" value="InterPro"/>
</dbReference>
<dbReference type="EMBL" id="MU004235">
    <property type="protein sequence ID" value="KAF2669436.1"/>
    <property type="molecule type" value="Genomic_DNA"/>
</dbReference>
<evidence type="ECO:0000313" key="6">
    <source>
        <dbReference type="EMBL" id="KAF2669436.1"/>
    </source>
</evidence>
<dbReference type="SUPFAM" id="SSF56176">
    <property type="entry name" value="FAD-binding/transporter-associated domain-like"/>
    <property type="match status" value="1"/>
</dbReference>
<dbReference type="InterPro" id="IPR016166">
    <property type="entry name" value="FAD-bd_PCMH"/>
</dbReference>
<keyword evidence="4" id="KW-0560">Oxidoreductase</keyword>
<reference evidence="6" key="1">
    <citation type="journal article" date="2020" name="Stud. Mycol.">
        <title>101 Dothideomycetes genomes: a test case for predicting lifestyles and emergence of pathogens.</title>
        <authorList>
            <person name="Haridas S."/>
            <person name="Albert R."/>
            <person name="Binder M."/>
            <person name="Bloem J."/>
            <person name="Labutti K."/>
            <person name="Salamov A."/>
            <person name="Andreopoulos B."/>
            <person name="Baker S."/>
            <person name="Barry K."/>
            <person name="Bills G."/>
            <person name="Bluhm B."/>
            <person name="Cannon C."/>
            <person name="Castanera R."/>
            <person name="Culley D."/>
            <person name="Daum C."/>
            <person name="Ezra D."/>
            <person name="Gonzalez J."/>
            <person name="Henrissat B."/>
            <person name="Kuo A."/>
            <person name="Liang C."/>
            <person name="Lipzen A."/>
            <person name="Lutzoni F."/>
            <person name="Magnuson J."/>
            <person name="Mondo S."/>
            <person name="Nolan M."/>
            <person name="Ohm R."/>
            <person name="Pangilinan J."/>
            <person name="Park H.-J."/>
            <person name="Ramirez L."/>
            <person name="Alfaro M."/>
            <person name="Sun H."/>
            <person name="Tritt A."/>
            <person name="Yoshinaga Y."/>
            <person name="Zwiers L.-H."/>
            <person name="Turgeon B."/>
            <person name="Goodwin S."/>
            <person name="Spatafora J."/>
            <person name="Crous P."/>
            <person name="Grigoriev I."/>
        </authorList>
    </citation>
    <scope>NUCLEOTIDE SEQUENCE</scope>
    <source>
        <strain evidence="6">CBS 115976</strain>
    </source>
</reference>
<evidence type="ECO:0000256" key="3">
    <source>
        <dbReference type="ARBA" id="ARBA00022827"/>
    </source>
</evidence>
<dbReference type="Gene3D" id="3.40.462.20">
    <property type="match status" value="1"/>
</dbReference>
<comment type="similarity">
    <text evidence="1">Belongs to the oxygen-dependent FAD-linked oxidoreductase family.</text>
</comment>
<dbReference type="Pfam" id="PF04275">
    <property type="entry name" value="P-mevalo_kinase"/>
    <property type="match status" value="1"/>
</dbReference>
<dbReference type="Gene3D" id="3.40.50.2020">
    <property type="match status" value="1"/>
</dbReference>
<dbReference type="UniPathway" id="UPA00057">
    <property type="reaction ID" value="UER00099"/>
</dbReference>
<keyword evidence="3" id="KW-0274">FAD</keyword>
<dbReference type="SUPFAM" id="SSF53271">
    <property type="entry name" value="PRTase-like"/>
    <property type="match status" value="1"/>
</dbReference>
<dbReference type="Gene3D" id="3.40.50.300">
    <property type="entry name" value="P-loop containing nucleotide triphosphate hydrolases"/>
    <property type="match status" value="1"/>
</dbReference>
<keyword evidence="2" id="KW-0285">Flavoprotein</keyword>
<dbReference type="PANTHER" id="PTHR42973">
    <property type="entry name" value="BINDING OXIDOREDUCTASE, PUTATIVE (AFU_ORTHOLOGUE AFUA_1G17690)-RELATED"/>
    <property type="match status" value="1"/>
</dbReference>
<dbReference type="Pfam" id="PF01565">
    <property type="entry name" value="FAD_binding_4"/>
    <property type="match status" value="1"/>
</dbReference>